<organism evidence="11 12">
    <name type="scientific">Camellia sinensis var. sinensis</name>
    <name type="common">China tea</name>
    <dbReference type="NCBI Taxonomy" id="542762"/>
    <lineage>
        <taxon>Eukaryota</taxon>
        <taxon>Viridiplantae</taxon>
        <taxon>Streptophyta</taxon>
        <taxon>Embryophyta</taxon>
        <taxon>Tracheophyta</taxon>
        <taxon>Spermatophyta</taxon>
        <taxon>Magnoliopsida</taxon>
        <taxon>eudicotyledons</taxon>
        <taxon>Gunneridae</taxon>
        <taxon>Pentapetalae</taxon>
        <taxon>asterids</taxon>
        <taxon>Ericales</taxon>
        <taxon>Theaceae</taxon>
        <taxon>Camellia</taxon>
    </lineage>
</organism>
<dbReference type="GO" id="GO:0005576">
    <property type="term" value="C:extracellular region"/>
    <property type="evidence" value="ECO:0007669"/>
    <property type="project" value="UniProtKB-SubCell"/>
</dbReference>
<evidence type="ECO:0000259" key="10">
    <source>
        <dbReference type="Pfam" id="PF05617"/>
    </source>
</evidence>
<dbReference type="GO" id="GO:0009567">
    <property type="term" value="P:double fertilization forming a zygote and endosperm"/>
    <property type="evidence" value="ECO:0007669"/>
    <property type="project" value="InterPro"/>
</dbReference>
<evidence type="ECO:0000313" key="12">
    <source>
        <dbReference type="Proteomes" id="UP000306102"/>
    </source>
</evidence>
<dbReference type="PANTHER" id="PTHR35293">
    <property type="entry name" value="EGG CELL-SECRETED PROTEIN 1.5"/>
    <property type="match status" value="1"/>
</dbReference>
<dbReference type="GO" id="GO:0031410">
    <property type="term" value="C:cytoplasmic vesicle"/>
    <property type="evidence" value="ECO:0007669"/>
    <property type="project" value="UniProtKB-SubCell"/>
</dbReference>
<sequence length="133" mass="14269">MELKYIILFLLSTTSFLENATAARDLPIEQGLFATLESDGGLVDCWNALAEIKTCSNEIIVYFVSGTTNISPPCCKAISMITHHCWHSMLTALGFTTDEDNVLRGYCDGSSAPAAAATPPVQPPVDLMGDVLV</sequence>
<gene>
    <name evidence="11" type="ORF">TEA_011323</name>
</gene>
<comment type="subcellular location">
    <subcellularLocation>
        <location evidence="1">Cytoplasmic vesicle</location>
    </subcellularLocation>
    <subcellularLocation>
        <location evidence="2">Secreted</location>
    </subcellularLocation>
</comment>
<comment type="function">
    <text evidence="7">Involved in the regulation of gamete interactions during the double fertilization and to prevent multiple-pollen tube attraction; mediates the redistribution of the gamete fusogen HAP2/GCS1 to the cell surface after secretion upon sperm arrival.</text>
</comment>
<dbReference type="GO" id="GO:0080155">
    <property type="term" value="P:regulation of double fertilization forming a zygote and endosperm"/>
    <property type="evidence" value="ECO:0007669"/>
    <property type="project" value="UniProtKB-ARBA"/>
</dbReference>
<accession>A0A4S4DEI5</accession>
<dbReference type="InterPro" id="IPR008502">
    <property type="entry name" value="Prolamin-like"/>
</dbReference>
<dbReference type="AlphaFoldDB" id="A0A4S4DEI5"/>
<reference evidence="11 12" key="1">
    <citation type="journal article" date="2018" name="Proc. Natl. Acad. Sci. U.S.A.">
        <title>Draft genome sequence of Camellia sinensis var. sinensis provides insights into the evolution of the tea genome and tea quality.</title>
        <authorList>
            <person name="Wei C."/>
            <person name="Yang H."/>
            <person name="Wang S."/>
            <person name="Zhao J."/>
            <person name="Liu C."/>
            <person name="Gao L."/>
            <person name="Xia E."/>
            <person name="Lu Y."/>
            <person name="Tai Y."/>
            <person name="She G."/>
            <person name="Sun J."/>
            <person name="Cao H."/>
            <person name="Tong W."/>
            <person name="Gao Q."/>
            <person name="Li Y."/>
            <person name="Deng W."/>
            <person name="Jiang X."/>
            <person name="Wang W."/>
            <person name="Chen Q."/>
            <person name="Zhang S."/>
            <person name="Li H."/>
            <person name="Wu J."/>
            <person name="Wang P."/>
            <person name="Li P."/>
            <person name="Shi C."/>
            <person name="Zheng F."/>
            <person name="Jian J."/>
            <person name="Huang B."/>
            <person name="Shan D."/>
            <person name="Shi M."/>
            <person name="Fang C."/>
            <person name="Yue Y."/>
            <person name="Li F."/>
            <person name="Li D."/>
            <person name="Wei S."/>
            <person name="Han B."/>
            <person name="Jiang C."/>
            <person name="Yin Y."/>
            <person name="Xia T."/>
            <person name="Zhang Z."/>
            <person name="Bennetzen J.L."/>
            <person name="Zhao S."/>
            <person name="Wan X."/>
        </authorList>
    </citation>
    <scope>NUCLEOTIDE SEQUENCE [LARGE SCALE GENOMIC DNA]</scope>
    <source>
        <strain evidence="12">cv. Shuchazao</strain>
        <tissue evidence="11">Leaf</tissue>
    </source>
</reference>
<dbReference type="PANTHER" id="PTHR35293:SF10">
    <property type="entry name" value="EGG CELL-SECRETED PROTEIN 1.2-RELATED"/>
    <property type="match status" value="1"/>
</dbReference>
<evidence type="ECO:0000256" key="6">
    <source>
        <dbReference type="ARBA" id="ARBA00023329"/>
    </source>
</evidence>
<dbReference type="Proteomes" id="UP000306102">
    <property type="component" value="Unassembled WGS sequence"/>
</dbReference>
<dbReference type="Pfam" id="PF05617">
    <property type="entry name" value="Prolamin_like"/>
    <property type="match status" value="1"/>
</dbReference>
<proteinExistence type="inferred from homology"/>
<evidence type="ECO:0000256" key="1">
    <source>
        <dbReference type="ARBA" id="ARBA00004541"/>
    </source>
</evidence>
<feature type="signal peptide" evidence="9">
    <location>
        <begin position="1"/>
        <end position="22"/>
    </location>
</feature>
<evidence type="ECO:0000256" key="5">
    <source>
        <dbReference type="ARBA" id="ARBA00023279"/>
    </source>
</evidence>
<protein>
    <recommendedName>
        <fullName evidence="10">Prolamin-like domain-containing protein</fullName>
    </recommendedName>
</protein>
<keyword evidence="4 9" id="KW-0732">Signal</keyword>
<evidence type="ECO:0000256" key="3">
    <source>
        <dbReference type="ARBA" id="ARBA00022525"/>
    </source>
</evidence>
<name>A0A4S4DEI5_CAMSN</name>
<feature type="domain" description="Prolamin-like" evidence="10">
    <location>
        <begin position="44"/>
        <end position="108"/>
    </location>
</feature>
<evidence type="ECO:0000256" key="4">
    <source>
        <dbReference type="ARBA" id="ARBA00022729"/>
    </source>
</evidence>
<dbReference type="InterPro" id="IPR044711">
    <property type="entry name" value="EC11-15"/>
</dbReference>
<comment type="caution">
    <text evidence="11">The sequence shown here is derived from an EMBL/GenBank/DDBJ whole genome shotgun (WGS) entry which is preliminary data.</text>
</comment>
<keyword evidence="12" id="KW-1185">Reference proteome</keyword>
<evidence type="ECO:0000313" key="11">
    <source>
        <dbReference type="EMBL" id="THG00654.1"/>
    </source>
</evidence>
<keyword evidence="3" id="KW-0964">Secreted</keyword>
<dbReference type="EMBL" id="SDRB02011620">
    <property type="protein sequence ID" value="THG00654.1"/>
    <property type="molecule type" value="Genomic_DNA"/>
</dbReference>
<comment type="similarity">
    <text evidence="8">Belongs to the plant egg cell-secreted peptide family.</text>
</comment>
<dbReference type="GO" id="GO:2000008">
    <property type="term" value="P:regulation of protein localization to cell surface"/>
    <property type="evidence" value="ECO:0007669"/>
    <property type="project" value="UniProtKB-ARBA"/>
</dbReference>
<evidence type="ECO:0000256" key="7">
    <source>
        <dbReference type="ARBA" id="ARBA00034457"/>
    </source>
</evidence>
<feature type="chain" id="PRO_5020348699" description="Prolamin-like domain-containing protein" evidence="9">
    <location>
        <begin position="23"/>
        <end position="133"/>
    </location>
</feature>
<evidence type="ECO:0000256" key="8">
    <source>
        <dbReference type="ARBA" id="ARBA00034484"/>
    </source>
</evidence>
<evidence type="ECO:0000256" key="2">
    <source>
        <dbReference type="ARBA" id="ARBA00004613"/>
    </source>
</evidence>
<keyword evidence="5" id="KW-0278">Fertilization</keyword>
<keyword evidence="6" id="KW-0968">Cytoplasmic vesicle</keyword>
<evidence type="ECO:0000256" key="9">
    <source>
        <dbReference type="SAM" id="SignalP"/>
    </source>
</evidence>